<gene>
    <name evidence="1" type="ORF">PRRU23_12710</name>
</gene>
<protein>
    <submittedName>
        <fullName evidence="1">Uncharacterized protein</fullName>
    </submittedName>
</protein>
<proteinExistence type="predicted"/>
<evidence type="ECO:0000313" key="1">
    <source>
        <dbReference type="EMBL" id="GJG27571.1"/>
    </source>
</evidence>
<dbReference type="RefSeq" id="WP_143067237.1">
    <property type="nucleotide sequence ID" value="NZ_BPTR01000001.1"/>
</dbReference>
<dbReference type="AlphaFoldDB" id="A0AA37HW39"/>
<dbReference type="EMBL" id="BPTR01000001">
    <property type="protein sequence ID" value="GJG27571.1"/>
    <property type="molecule type" value="Genomic_DNA"/>
</dbReference>
<reference evidence="1" key="1">
    <citation type="submission" date="2021-08" db="EMBL/GenBank/DDBJ databases">
        <title>Prevotella lacticifex sp. nov., isolated from rumen of cow.</title>
        <authorList>
            <person name="Shinkai T."/>
            <person name="Ikeyama N."/>
            <person name="Kumagai M."/>
            <person name="Ohmori H."/>
            <person name="Sakamoto M."/>
            <person name="Ohkuma M."/>
            <person name="Mitsumori M."/>
        </authorList>
    </citation>
    <scope>NUCLEOTIDE SEQUENCE</scope>
    <source>
        <strain evidence="1">DSM 11371</strain>
    </source>
</reference>
<name>A0AA37HW39_SEGBR</name>
<accession>A0AA37HW39</accession>
<comment type="caution">
    <text evidence="1">The sequence shown here is derived from an EMBL/GenBank/DDBJ whole genome shotgun (WGS) entry which is preliminary data.</text>
</comment>
<evidence type="ECO:0000313" key="2">
    <source>
        <dbReference type="Proteomes" id="UP000887043"/>
    </source>
</evidence>
<organism evidence="1 2">
    <name type="scientific">Segatella bryantii</name>
    <name type="common">Prevotella bryantii</name>
    <dbReference type="NCBI Taxonomy" id="77095"/>
    <lineage>
        <taxon>Bacteria</taxon>
        <taxon>Pseudomonadati</taxon>
        <taxon>Bacteroidota</taxon>
        <taxon>Bacteroidia</taxon>
        <taxon>Bacteroidales</taxon>
        <taxon>Prevotellaceae</taxon>
        <taxon>Segatella</taxon>
    </lineage>
</organism>
<sequence length="67" mass="7453">MSSPSPFDEGKKRNNVDQEIAALVTSDASVLFSVLVDDHPMFINCIILMSHDEWIFTSEALVNSNPE</sequence>
<dbReference type="Proteomes" id="UP000887043">
    <property type="component" value="Unassembled WGS sequence"/>
</dbReference>